<gene>
    <name evidence="1" type="ORF">NE237_010247</name>
</gene>
<dbReference type="PANTHER" id="PTHR34569:SF2">
    <property type="entry name" value="EXPRESSED PROTEIN"/>
    <property type="match status" value="1"/>
</dbReference>
<name>A0A9Q0R1E9_9MAGN</name>
<protein>
    <submittedName>
        <fullName evidence="1">Uncharacterized protein</fullName>
    </submittedName>
</protein>
<dbReference type="EMBL" id="JAMYWD010000002">
    <property type="protein sequence ID" value="KAJ4979467.1"/>
    <property type="molecule type" value="Genomic_DNA"/>
</dbReference>
<dbReference type="Proteomes" id="UP001141806">
    <property type="component" value="Unassembled WGS sequence"/>
</dbReference>
<dbReference type="OrthoDB" id="1700296at2759"/>
<dbReference type="AlphaFoldDB" id="A0A9Q0R1E9"/>
<keyword evidence="2" id="KW-1185">Reference proteome</keyword>
<reference evidence="1" key="1">
    <citation type="journal article" date="2023" name="Plant J.">
        <title>The genome of the king protea, Protea cynaroides.</title>
        <authorList>
            <person name="Chang J."/>
            <person name="Duong T.A."/>
            <person name="Schoeman C."/>
            <person name="Ma X."/>
            <person name="Roodt D."/>
            <person name="Barker N."/>
            <person name="Li Z."/>
            <person name="Van de Peer Y."/>
            <person name="Mizrachi E."/>
        </authorList>
    </citation>
    <scope>NUCLEOTIDE SEQUENCE</scope>
    <source>
        <tissue evidence="1">Young leaves</tissue>
    </source>
</reference>
<comment type="caution">
    <text evidence="1">The sequence shown here is derived from an EMBL/GenBank/DDBJ whole genome shotgun (WGS) entry which is preliminary data.</text>
</comment>
<accession>A0A9Q0R1E9</accession>
<organism evidence="1 2">
    <name type="scientific">Protea cynaroides</name>
    <dbReference type="NCBI Taxonomy" id="273540"/>
    <lineage>
        <taxon>Eukaryota</taxon>
        <taxon>Viridiplantae</taxon>
        <taxon>Streptophyta</taxon>
        <taxon>Embryophyta</taxon>
        <taxon>Tracheophyta</taxon>
        <taxon>Spermatophyta</taxon>
        <taxon>Magnoliopsida</taxon>
        <taxon>Proteales</taxon>
        <taxon>Proteaceae</taxon>
        <taxon>Protea</taxon>
    </lineage>
</organism>
<evidence type="ECO:0000313" key="2">
    <source>
        <dbReference type="Proteomes" id="UP001141806"/>
    </source>
</evidence>
<sequence length="157" mass="17743">MPPATMMPDAVLRRRNTISVADDLELISLRLQTKVTKYTSLKDLLPSSPASSTQSPTDTVGSGYEICIRNRLVKQAAWAYLRPNSVSPQSSGRHLIERIWVKIYSEYLRRPVNACFDFINRIILSRIKHAINRLLGLIFGSGEQGRMKMVDVYCACL</sequence>
<dbReference type="PANTHER" id="PTHR34569">
    <property type="entry name" value="EXPRESSED PROTEIN"/>
    <property type="match status" value="1"/>
</dbReference>
<evidence type="ECO:0000313" key="1">
    <source>
        <dbReference type="EMBL" id="KAJ4979467.1"/>
    </source>
</evidence>
<proteinExistence type="predicted"/>